<gene>
    <name evidence="2" type="ORF">L2X98_34595</name>
</gene>
<dbReference type="RefSeq" id="WP_259611876.1">
    <property type="nucleotide sequence ID" value="NZ_CP091139.2"/>
</dbReference>
<dbReference type="PANTHER" id="PTHR38011:SF12">
    <property type="entry name" value="BIFUNCTIONAL DEAMINASE-REDUCTASE DOMAIN PROTEIN"/>
    <property type="match status" value="1"/>
</dbReference>
<evidence type="ECO:0000313" key="3">
    <source>
        <dbReference type="Proteomes" id="UP001054811"/>
    </source>
</evidence>
<organism evidence="2 3">
    <name type="scientific">Microbacterium elymi</name>
    <dbReference type="NCBI Taxonomy" id="2909587"/>
    <lineage>
        <taxon>Bacteria</taxon>
        <taxon>Bacillati</taxon>
        <taxon>Actinomycetota</taxon>
        <taxon>Actinomycetes</taxon>
        <taxon>Micrococcales</taxon>
        <taxon>Microbacteriaceae</taxon>
        <taxon>Microbacterium</taxon>
    </lineage>
</organism>
<dbReference type="Gene3D" id="3.40.430.10">
    <property type="entry name" value="Dihydrofolate Reductase, subunit A"/>
    <property type="match status" value="1"/>
</dbReference>
<dbReference type="InterPro" id="IPR024072">
    <property type="entry name" value="DHFR-like_dom_sf"/>
</dbReference>
<dbReference type="Proteomes" id="UP001054811">
    <property type="component" value="Chromosome"/>
</dbReference>
<reference evidence="2" key="1">
    <citation type="submission" date="2022-01" db="EMBL/GenBank/DDBJ databases">
        <title>Microbacterium eymi and Microbacterium rhizovicinus sp. nov., isolated from the rhizospheric soil of Elymus tsukushiensis, a plant native to the Dokdo Islands, Republic of Korea.</title>
        <authorList>
            <person name="Hwang Y.J."/>
        </authorList>
    </citation>
    <scope>NUCLEOTIDE SEQUENCE</scope>
    <source>
        <strain evidence="2">KUDC0405</strain>
    </source>
</reference>
<accession>A0ABY5NJF4</accession>
<dbReference type="EMBL" id="CP091139">
    <property type="protein sequence ID" value="UUT35300.1"/>
    <property type="molecule type" value="Genomic_DNA"/>
</dbReference>
<evidence type="ECO:0000259" key="1">
    <source>
        <dbReference type="Pfam" id="PF01872"/>
    </source>
</evidence>
<dbReference type="PANTHER" id="PTHR38011">
    <property type="entry name" value="DIHYDROFOLATE REDUCTASE FAMILY PROTEIN (AFU_ORTHOLOGUE AFUA_8G06820)"/>
    <property type="match status" value="1"/>
</dbReference>
<protein>
    <submittedName>
        <fullName evidence="2">Dihydrofolate reductase family protein</fullName>
    </submittedName>
</protein>
<sequence length="209" mass="22740">MPDTTCHMSISLDGFVAGPSQSREHPLGRRGQELHRWHLGDERANDADDSAGGWLMRPRGAYVMGRNMFGPIREEWDEDWRGWWGPEPPYHAPVFVLTHHAHDPIEMDGGTTFFFVTDGFDAAYARAQEAAGDDGVDIAGGASTVRQALAAGVVDELTLDVAPVLLGSGERIFDGITSFGFEPVEVLHSPLATHIRYRRAATSSVGPSA</sequence>
<proteinExistence type="predicted"/>
<dbReference type="InterPro" id="IPR050765">
    <property type="entry name" value="Riboflavin_Biosynth_HTPR"/>
</dbReference>
<dbReference type="Pfam" id="PF01872">
    <property type="entry name" value="RibD_C"/>
    <property type="match status" value="1"/>
</dbReference>
<name>A0ABY5NJF4_9MICO</name>
<evidence type="ECO:0000313" key="2">
    <source>
        <dbReference type="EMBL" id="UUT35300.1"/>
    </source>
</evidence>
<dbReference type="InterPro" id="IPR002734">
    <property type="entry name" value="RibDG_C"/>
</dbReference>
<keyword evidence="3" id="KW-1185">Reference proteome</keyword>
<feature type="domain" description="Bacterial bifunctional deaminase-reductase C-terminal" evidence="1">
    <location>
        <begin position="5"/>
        <end position="176"/>
    </location>
</feature>
<dbReference type="SUPFAM" id="SSF53597">
    <property type="entry name" value="Dihydrofolate reductase-like"/>
    <property type="match status" value="1"/>
</dbReference>